<dbReference type="Gene3D" id="2.40.170.20">
    <property type="entry name" value="TonB-dependent receptor, beta-barrel domain"/>
    <property type="match status" value="1"/>
</dbReference>
<proteinExistence type="inferred from homology"/>
<evidence type="ECO:0000259" key="12">
    <source>
        <dbReference type="Pfam" id="PF07715"/>
    </source>
</evidence>
<keyword evidence="14" id="KW-1185">Reference proteome</keyword>
<dbReference type="Gene3D" id="2.170.130.10">
    <property type="entry name" value="TonB-dependent receptor, plug domain"/>
    <property type="match status" value="1"/>
</dbReference>
<sequence>MKRIEFMKSDRLHRATYLTGAAVLALTLAGTAAAQTAAAPADAKTGAATAGAGTGEDDSEIVVTGTSIRGVAPIGSPLVGVDQEFVKVNAPANMSELLSLVPQLGNFGVNHEIATTGRFRTGGFLPNIHNIGIFATLALFNGHRMAAVGGEAVLPDPGIVPVMGIGRVEIVADGSSAVYGSDAVAGVANFIYRRDMDSFEAQGTYGFSPEHSYEKRNLGLGWGKKWSTGNVMIVGEYSSNKSPFNSEIPFLRADQRFRGGRDQRTTVCDLPNVTIGSTVYAYPSFAVGTANRNRCENQLNTELVPESTRYSMLATFRQELNDTITVWAEGNYSKLDTSRVANPRALNLTVPQTNPYLTLPPGVTLAPGQTVAVARNGEGLFPNPVNVQSSEVIGVTLGADVKLGSGWLLNVMTHYSKTNDFNSQPEIDLVAAQNLANGTTLATAFNPFGQAAQNNASVLAQINNGFTQINDSSQYLRQLMVKADGPVFALGGGDVRVAIGSEFRDEQANQLQIGGVPGPQQLLVRNDKISRFVAAAFTEINFPFFTSSNGRPGLERLELSVSGRYDHYQKLGGTFNPKVGLVWAPVEDLSLRGSWSTSFVAPNLGLITSIFGVPQIGLNIAGFGNNVNIYNQGGGNPALTPEEAETYSLGADFKPSFIPGLKFSATYYNVKYKNLIYKPTQADAFNNPFFAFAVVRNPTAAQVAAAIAAAPPQSPVPSRIDAIFQSFAINVGQRIIDGLDFDLNYRVPTSIGNFTVNVNANRQLGFRQELAPGTGFQDIIGQQNAIKWRGRGQLSWNRNNLTVSGFMTYVGGFTNITTGTPFPNVKSWETFDLTVQYDLPNVLKGSQIQLRGSNIFNRWPPFYDGTLGFFQNAHSPFGRTLEITLRTRF</sequence>
<feature type="chain" id="PRO_5030955453" evidence="10">
    <location>
        <begin position="35"/>
        <end position="889"/>
    </location>
</feature>
<evidence type="ECO:0000256" key="7">
    <source>
        <dbReference type="ARBA" id="ARBA00023237"/>
    </source>
</evidence>
<evidence type="ECO:0000256" key="3">
    <source>
        <dbReference type="ARBA" id="ARBA00022452"/>
    </source>
</evidence>
<reference evidence="13 14" key="1">
    <citation type="submission" date="2020-08" db="EMBL/GenBank/DDBJ databases">
        <title>The genome sequence of type strain Novosphingobium piscinae KCTC 42194.</title>
        <authorList>
            <person name="Liu Y."/>
        </authorList>
    </citation>
    <scope>NUCLEOTIDE SEQUENCE [LARGE SCALE GENOMIC DNA]</scope>
    <source>
        <strain evidence="13 14">KCTC 42194</strain>
    </source>
</reference>
<feature type="domain" description="TonB-dependent receptor plug" evidence="12">
    <location>
        <begin position="81"/>
        <end position="187"/>
    </location>
</feature>
<evidence type="ECO:0000259" key="11">
    <source>
        <dbReference type="Pfam" id="PF00593"/>
    </source>
</evidence>
<dbReference type="EMBL" id="JACLAX010000010">
    <property type="protein sequence ID" value="MBC2669753.1"/>
    <property type="molecule type" value="Genomic_DNA"/>
</dbReference>
<dbReference type="Pfam" id="PF00593">
    <property type="entry name" value="TonB_dep_Rec_b-barrel"/>
    <property type="match status" value="1"/>
</dbReference>
<accession>A0A7X1FZB0</accession>
<feature type="domain" description="TonB-dependent receptor-like beta-barrel" evidence="11">
    <location>
        <begin position="382"/>
        <end position="855"/>
    </location>
</feature>
<feature type="signal peptide" evidence="10">
    <location>
        <begin position="1"/>
        <end position="34"/>
    </location>
</feature>
<protein>
    <submittedName>
        <fullName evidence="13">TonB-dependent receptor</fullName>
    </submittedName>
</protein>
<dbReference type="SUPFAM" id="SSF56935">
    <property type="entry name" value="Porins"/>
    <property type="match status" value="1"/>
</dbReference>
<dbReference type="Pfam" id="PF07715">
    <property type="entry name" value="Plug"/>
    <property type="match status" value="1"/>
</dbReference>
<dbReference type="AlphaFoldDB" id="A0A7X1FZB0"/>
<dbReference type="InterPro" id="IPR012910">
    <property type="entry name" value="Plug_dom"/>
</dbReference>
<evidence type="ECO:0000313" key="14">
    <source>
        <dbReference type="Proteomes" id="UP000551327"/>
    </source>
</evidence>
<gene>
    <name evidence="13" type="ORF">H7F53_11420</name>
</gene>
<keyword evidence="13" id="KW-0675">Receptor</keyword>
<dbReference type="InterPro" id="IPR039426">
    <property type="entry name" value="TonB-dep_rcpt-like"/>
</dbReference>
<dbReference type="PANTHER" id="PTHR47234">
    <property type="match status" value="1"/>
</dbReference>
<evidence type="ECO:0000256" key="5">
    <source>
        <dbReference type="ARBA" id="ARBA00023077"/>
    </source>
</evidence>
<dbReference type="Proteomes" id="UP000551327">
    <property type="component" value="Unassembled WGS sequence"/>
</dbReference>
<evidence type="ECO:0000256" key="10">
    <source>
        <dbReference type="SAM" id="SignalP"/>
    </source>
</evidence>
<dbReference type="PROSITE" id="PS52016">
    <property type="entry name" value="TONB_DEPENDENT_REC_3"/>
    <property type="match status" value="1"/>
</dbReference>
<evidence type="ECO:0000256" key="9">
    <source>
        <dbReference type="RuleBase" id="RU003357"/>
    </source>
</evidence>
<dbReference type="InterPro" id="IPR000531">
    <property type="entry name" value="Beta-barrel_TonB"/>
</dbReference>
<dbReference type="PANTHER" id="PTHR47234:SF2">
    <property type="entry name" value="TONB-DEPENDENT RECEPTOR"/>
    <property type="match status" value="1"/>
</dbReference>
<keyword evidence="3 8" id="KW-1134">Transmembrane beta strand</keyword>
<dbReference type="RefSeq" id="WP_185679615.1">
    <property type="nucleotide sequence ID" value="NZ_JACLAX010000010.1"/>
</dbReference>
<dbReference type="InterPro" id="IPR037066">
    <property type="entry name" value="Plug_dom_sf"/>
</dbReference>
<evidence type="ECO:0000256" key="6">
    <source>
        <dbReference type="ARBA" id="ARBA00023136"/>
    </source>
</evidence>
<keyword evidence="10" id="KW-0732">Signal</keyword>
<keyword evidence="4 8" id="KW-0812">Transmembrane</keyword>
<comment type="caution">
    <text evidence="13">The sequence shown here is derived from an EMBL/GenBank/DDBJ whole genome shotgun (WGS) entry which is preliminary data.</text>
</comment>
<keyword evidence="2 8" id="KW-0813">Transport</keyword>
<dbReference type="InterPro" id="IPR036942">
    <property type="entry name" value="Beta-barrel_TonB_sf"/>
</dbReference>
<evidence type="ECO:0000256" key="1">
    <source>
        <dbReference type="ARBA" id="ARBA00004571"/>
    </source>
</evidence>
<dbReference type="GO" id="GO:0009279">
    <property type="term" value="C:cell outer membrane"/>
    <property type="evidence" value="ECO:0007669"/>
    <property type="project" value="UniProtKB-SubCell"/>
</dbReference>
<evidence type="ECO:0000256" key="4">
    <source>
        <dbReference type="ARBA" id="ARBA00022692"/>
    </source>
</evidence>
<evidence type="ECO:0000313" key="13">
    <source>
        <dbReference type="EMBL" id="MBC2669753.1"/>
    </source>
</evidence>
<keyword evidence="7 8" id="KW-0998">Cell outer membrane</keyword>
<keyword evidence="6 8" id="KW-0472">Membrane</keyword>
<comment type="similarity">
    <text evidence="8 9">Belongs to the TonB-dependent receptor family.</text>
</comment>
<name>A0A7X1FZB0_9SPHN</name>
<evidence type="ECO:0000256" key="2">
    <source>
        <dbReference type="ARBA" id="ARBA00022448"/>
    </source>
</evidence>
<evidence type="ECO:0000256" key="8">
    <source>
        <dbReference type="PROSITE-ProRule" id="PRU01360"/>
    </source>
</evidence>
<organism evidence="13 14">
    <name type="scientific">Novosphingobium piscinae</name>
    <dbReference type="NCBI Taxonomy" id="1507448"/>
    <lineage>
        <taxon>Bacteria</taxon>
        <taxon>Pseudomonadati</taxon>
        <taxon>Pseudomonadota</taxon>
        <taxon>Alphaproteobacteria</taxon>
        <taxon>Sphingomonadales</taxon>
        <taxon>Sphingomonadaceae</taxon>
        <taxon>Novosphingobium</taxon>
    </lineage>
</organism>
<keyword evidence="5 9" id="KW-0798">TonB box</keyword>
<comment type="subcellular location">
    <subcellularLocation>
        <location evidence="1 8">Cell outer membrane</location>
        <topology evidence="1 8">Multi-pass membrane protein</topology>
    </subcellularLocation>
</comment>